<feature type="domain" description="Helix-turn-helix" evidence="1">
    <location>
        <begin position="5"/>
        <end position="54"/>
    </location>
</feature>
<sequence>MNDRYLSVDQVAELLGTSARFPRRLIEERRIRYVKIGRHVRIPESAVAEFVDSHTVQPLRRPRARYGRAA</sequence>
<name>A0A7W2DR95_9ACTN</name>
<dbReference type="AlphaFoldDB" id="A0A7W2DR95"/>
<evidence type="ECO:0000259" key="1">
    <source>
        <dbReference type="Pfam" id="PF12728"/>
    </source>
</evidence>
<dbReference type="SUPFAM" id="SSF46955">
    <property type="entry name" value="Putative DNA-binding domain"/>
    <property type="match status" value="1"/>
</dbReference>
<dbReference type="Pfam" id="PF12728">
    <property type="entry name" value="HTH_17"/>
    <property type="match status" value="1"/>
</dbReference>
<dbReference type="RefSeq" id="WP_191852444.1">
    <property type="nucleotide sequence ID" value="NZ_JACERG010000008.1"/>
</dbReference>
<organism evidence="2 3">
    <name type="scientific">Streptomyces griseoaurantiacus</name>
    <dbReference type="NCBI Taxonomy" id="68213"/>
    <lineage>
        <taxon>Bacteria</taxon>
        <taxon>Bacillati</taxon>
        <taxon>Actinomycetota</taxon>
        <taxon>Actinomycetes</taxon>
        <taxon>Kitasatosporales</taxon>
        <taxon>Streptomycetaceae</taxon>
        <taxon>Streptomyces</taxon>
        <taxon>Streptomyces aurantiacus group</taxon>
    </lineage>
</organism>
<dbReference type="GO" id="GO:0003677">
    <property type="term" value="F:DNA binding"/>
    <property type="evidence" value="ECO:0007669"/>
    <property type="project" value="UniProtKB-KW"/>
</dbReference>
<protein>
    <submittedName>
        <fullName evidence="2">Excisionase family DNA-binding protein</fullName>
    </submittedName>
</protein>
<dbReference type="EMBL" id="JACERG010000008">
    <property type="protein sequence ID" value="MBA5221519.1"/>
    <property type="molecule type" value="Genomic_DNA"/>
</dbReference>
<reference evidence="2 3" key="1">
    <citation type="submission" date="2020-07" db="EMBL/GenBank/DDBJ databases">
        <title>Differential regulation of undecylprodigiosin biosynthesis in the yeast-scavenging Streptomyces strain MBK6.</title>
        <authorList>
            <person name="Baral B."/>
            <person name="Siitonen V."/>
            <person name="Laughlin M."/>
            <person name="Yamada K."/>
            <person name="Ilomaeki M."/>
            <person name="Metsae-Ketelae M."/>
            <person name="Niemi J."/>
        </authorList>
    </citation>
    <scope>NUCLEOTIDE SEQUENCE [LARGE SCALE GENOMIC DNA]</scope>
    <source>
        <strain evidence="2 3">MBK6</strain>
    </source>
</reference>
<dbReference type="InterPro" id="IPR041657">
    <property type="entry name" value="HTH_17"/>
</dbReference>
<keyword evidence="2" id="KW-0238">DNA-binding</keyword>
<dbReference type="InterPro" id="IPR010093">
    <property type="entry name" value="SinI_DNA-bd"/>
</dbReference>
<evidence type="ECO:0000313" key="2">
    <source>
        <dbReference type="EMBL" id="MBA5221519.1"/>
    </source>
</evidence>
<dbReference type="InterPro" id="IPR009061">
    <property type="entry name" value="DNA-bd_dom_put_sf"/>
</dbReference>
<gene>
    <name evidence="2" type="ORF">H1X69_08795</name>
</gene>
<dbReference type="Proteomes" id="UP000587608">
    <property type="component" value="Unassembled WGS sequence"/>
</dbReference>
<dbReference type="NCBIfam" id="TIGR01764">
    <property type="entry name" value="excise"/>
    <property type="match status" value="1"/>
</dbReference>
<evidence type="ECO:0000313" key="3">
    <source>
        <dbReference type="Proteomes" id="UP000587608"/>
    </source>
</evidence>
<proteinExistence type="predicted"/>
<accession>A0A7W2DR95</accession>
<comment type="caution">
    <text evidence="2">The sequence shown here is derived from an EMBL/GenBank/DDBJ whole genome shotgun (WGS) entry which is preliminary data.</text>
</comment>